<protein>
    <submittedName>
        <fullName evidence="4">Glutamine synthetase putative</fullName>
    </submittedName>
</protein>
<name>A0A5K1V0C6_ENTHI</name>
<dbReference type="InterPro" id="IPR008146">
    <property type="entry name" value="Gln_synth_cat_dom"/>
</dbReference>
<evidence type="ECO:0000256" key="2">
    <source>
        <dbReference type="RuleBase" id="RU000384"/>
    </source>
</evidence>
<dbReference type="PANTHER" id="PTHR42974">
    <property type="entry name" value="GLUTAMINE SYNTHETASE"/>
    <property type="match status" value="1"/>
</dbReference>
<feature type="domain" description="GS catalytic" evidence="3">
    <location>
        <begin position="191"/>
        <end position="610"/>
    </location>
</feature>
<dbReference type="InterPro" id="IPR040577">
    <property type="entry name" value="Gln-synt_C"/>
</dbReference>
<dbReference type="PROSITE" id="PS51987">
    <property type="entry name" value="GS_CATALYTIC"/>
    <property type="match status" value="1"/>
</dbReference>
<dbReference type="SUPFAM" id="SSF55931">
    <property type="entry name" value="Glutamine synthetase/guanido kinase"/>
    <property type="match status" value="1"/>
</dbReference>
<dbReference type="InterPro" id="IPR052725">
    <property type="entry name" value="GS_Type-3"/>
</dbReference>
<dbReference type="VEuPathDB" id="AmoebaDB:EHI8A_060980"/>
<dbReference type="Pfam" id="PF18318">
    <property type="entry name" value="Gln-synt_C-ter"/>
    <property type="match status" value="1"/>
</dbReference>
<dbReference type="AlphaFoldDB" id="A0A5K1V0C6"/>
<comment type="similarity">
    <text evidence="1 2">Belongs to the glutamine synthetase family.</text>
</comment>
<evidence type="ECO:0000259" key="3">
    <source>
        <dbReference type="PROSITE" id="PS51987"/>
    </source>
</evidence>
<dbReference type="InterPro" id="IPR014746">
    <property type="entry name" value="Gln_synth/guanido_kin_cat_dom"/>
</dbReference>
<dbReference type="VEuPathDB" id="AmoebaDB:KM1_113170"/>
<dbReference type="Pfam" id="PF12437">
    <property type="entry name" value="GSIII_N"/>
    <property type="match status" value="1"/>
</dbReference>
<dbReference type="PANTHER" id="PTHR42974:SF1">
    <property type="entry name" value="TYPE-3 GLUTAMINE SYNTHETASE"/>
    <property type="match status" value="1"/>
</dbReference>
<dbReference type="VEuPathDB" id="AmoebaDB:EHI_095110"/>
<organism evidence="4 5">
    <name type="scientific">Entamoeba histolytica</name>
    <dbReference type="NCBI Taxonomy" id="5759"/>
    <lineage>
        <taxon>Eukaryota</taxon>
        <taxon>Amoebozoa</taxon>
        <taxon>Evosea</taxon>
        <taxon>Archamoebae</taxon>
        <taxon>Mastigamoebida</taxon>
        <taxon>Entamoebidae</taxon>
        <taxon>Entamoeba</taxon>
    </lineage>
</organism>
<evidence type="ECO:0000256" key="1">
    <source>
        <dbReference type="PROSITE-ProRule" id="PRU01331"/>
    </source>
</evidence>
<dbReference type="InterPro" id="IPR022147">
    <property type="entry name" value="GSIII_N"/>
</dbReference>
<accession>A0A5K1V0C6</accession>
<dbReference type="SMART" id="SM01230">
    <property type="entry name" value="Gln-synt_C"/>
    <property type="match status" value="1"/>
</dbReference>
<dbReference type="EMBL" id="BDEQ01000001">
    <property type="protein sequence ID" value="GAT96380.1"/>
    <property type="molecule type" value="Genomic_DNA"/>
</dbReference>
<comment type="caution">
    <text evidence="4">The sequence shown here is derived from an EMBL/GenBank/DDBJ whole genome shotgun (WGS) entry which is preliminary data.</text>
</comment>
<evidence type="ECO:0000313" key="5">
    <source>
        <dbReference type="Proteomes" id="UP000078387"/>
    </source>
</evidence>
<proteinExistence type="inferred from homology"/>
<reference evidence="4 5" key="1">
    <citation type="submission" date="2016-05" db="EMBL/GenBank/DDBJ databases">
        <title>First whole genome sequencing of Entamoeba histolytica HM1:IMSS-clone-6.</title>
        <authorList>
            <person name="Mukherjee Avik.K."/>
            <person name="Izumyama S."/>
            <person name="Nakada-Tsukui K."/>
            <person name="Nozaki T."/>
        </authorList>
    </citation>
    <scope>NUCLEOTIDE SEQUENCE [LARGE SCALE GENOMIC DNA]</scope>
    <source>
        <strain evidence="4 5">HM1:IMSS clone 6</strain>
    </source>
</reference>
<dbReference type="GO" id="GO:0004356">
    <property type="term" value="F:glutamine synthetase activity"/>
    <property type="evidence" value="ECO:0007669"/>
    <property type="project" value="InterPro"/>
</dbReference>
<dbReference type="VEuPathDB" id="AmoebaDB:EHI7A_058720"/>
<dbReference type="Gene3D" id="1.20.120.1560">
    <property type="match status" value="1"/>
</dbReference>
<dbReference type="OMA" id="VKWETYT"/>
<gene>
    <name evidence="4" type="ORF">CL6EHI_095110</name>
</gene>
<dbReference type="Pfam" id="PF00120">
    <property type="entry name" value="Gln-synt_C"/>
    <property type="match status" value="1"/>
</dbReference>
<sequence>MSRQSSTFTTNSSPFQGKIQHDYGVYVFNESSMEKRLPPSTFKTIKNLLINGGSLTESEADVVAFGMKEWAEELGAVCFAHWFQPLTSKSAKKFDCFLNIKNGVSSHASHLMSEFSGKQLIKGEPDGSSFPNGGLRQTYQARGYTAWDYTSPVFVVKDQLGGCLYIPAVFCSIFGLSLDAKTPLLRSERALSSSVEKSLKYLGGSKGPIKCTIGLEQEMFIIDRDVYQRRPDLIACGRTLIGKRPSRTQQMKDHYWGAMPQRVLNCLDDVRDEMWKLGVPVCTIHNEVAPAQYEIAPIFEQAGIACDHNILLMEETQRIAKRHNLEVLFHEKPFLDVNGSGKHVNWSIFSGDEGLLIPGKTEDERRRFCFFLAAVIQGVDNHADVLRASVLTAGNTHRLGGFEAPPGIISIFLGNVIQTLIDSITNNTGETIEKKTTIDFHLEMLPKIARDQSDRNRTSPFAFIGNRFEFRAVGSEQNAAWPITVLNTVVAESIEQMVNQIEKKIHDGKSEKNAVDEVIKETILLHKKIVYNEDCYDNKYRKTMEINGIKEIKTMDMALDALSKSKEMFKNTTVLSEEEVNARVSILGEAYVTTSLIDINQLLDMVEREIIPIVMDVLAKEKKQTQIIGLSIINKRVENMLEWFNKMISSIELLKEKRDKIINSSCVIEANEAMNIINEVRVYIDKLEGLIPQKEWPYPSYETLWNTHC</sequence>
<dbReference type="PROSITE" id="PS00181">
    <property type="entry name" value="GLNA_ATP"/>
    <property type="match status" value="1"/>
</dbReference>
<evidence type="ECO:0000313" key="4">
    <source>
        <dbReference type="EMBL" id="GAT96380.1"/>
    </source>
</evidence>
<dbReference type="Gene3D" id="3.30.590.10">
    <property type="entry name" value="Glutamine synthetase/guanido kinase, catalytic domain"/>
    <property type="match status" value="1"/>
</dbReference>
<dbReference type="Proteomes" id="UP000078387">
    <property type="component" value="Unassembled WGS sequence"/>
</dbReference>
<dbReference type="InterPro" id="IPR027303">
    <property type="entry name" value="Gln_synth_gly_rich_site"/>
</dbReference>
<dbReference type="VEuPathDB" id="AmoebaDB:EHI5A_146730"/>